<evidence type="ECO:0000313" key="12">
    <source>
        <dbReference type="Proteomes" id="UP001597448"/>
    </source>
</evidence>
<feature type="domain" description="N-(5'phosphoribosyl) anthranilate isomerase (PRAI)" evidence="10">
    <location>
        <begin position="6"/>
        <end position="221"/>
    </location>
</feature>
<accession>A0ABW5F8E8</accession>
<evidence type="ECO:0000313" key="11">
    <source>
        <dbReference type="EMBL" id="MFD2410200.1"/>
    </source>
</evidence>
<comment type="similarity">
    <text evidence="9">Belongs to the TrpF family.</text>
</comment>
<dbReference type="HAMAP" id="MF_00135">
    <property type="entry name" value="PRAI"/>
    <property type="match status" value="1"/>
</dbReference>
<dbReference type="Pfam" id="PF00697">
    <property type="entry name" value="PRAI"/>
    <property type="match status" value="1"/>
</dbReference>
<keyword evidence="7 9" id="KW-0057">Aromatic amino acid biosynthesis</keyword>
<dbReference type="Proteomes" id="UP001597448">
    <property type="component" value="Unassembled WGS sequence"/>
</dbReference>
<sequence>MTEPLVKICGLQGVEVLKSMNSLPLDYVGLVFAPSRRRVTAGVAAELIAELGNWKSEPAPRPVGVFVNPGLSELAELLRTVPLDVVQLHGQESPQFCAEVKAAFPQVKVWKALSVAGRNPDAGDEVHTLLDGYAGTIDALLLDTYDPRERGGTGRTFDWEQIPLYQQAAAKHALPLFIAGGLHPDNVNELLDGYAPYGVDVSSGVETSGSKDIAKMTAFVERVKQS</sequence>
<evidence type="ECO:0000256" key="4">
    <source>
        <dbReference type="ARBA" id="ARBA00022272"/>
    </source>
</evidence>
<dbReference type="PANTHER" id="PTHR42894">
    <property type="entry name" value="N-(5'-PHOSPHORIBOSYL)ANTHRANILATE ISOMERASE"/>
    <property type="match status" value="1"/>
</dbReference>
<proteinExistence type="inferred from homology"/>
<dbReference type="InterPro" id="IPR001240">
    <property type="entry name" value="PRAI_dom"/>
</dbReference>
<name>A0ABW5F8E8_9BACL</name>
<gene>
    <name evidence="9" type="primary">trpF</name>
    <name evidence="11" type="ORF">ACFSX3_09985</name>
</gene>
<dbReference type="PANTHER" id="PTHR42894:SF1">
    <property type="entry name" value="N-(5'-PHOSPHORIBOSYL)ANTHRANILATE ISOMERASE"/>
    <property type="match status" value="1"/>
</dbReference>
<evidence type="ECO:0000256" key="1">
    <source>
        <dbReference type="ARBA" id="ARBA00001164"/>
    </source>
</evidence>
<evidence type="ECO:0000256" key="7">
    <source>
        <dbReference type="ARBA" id="ARBA00023141"/>
    </source>
</evidence>
<dbReference type="CDD" id="cd00405">
    <property type="entry name" value="PRAI"/>
    <property type="match status" value="1"/>
</dbReference>
<protein>
    <recommendedName>
        <fullName evidence="4 9">N-(5'-phosphoribosyl)anthranilate isomerase</fullName>
        <shortName evidence="9">PRAI</shortName>
        <ecNumber evidence="3 9">5.3.1.24</ecNumber>
    </recommendedName>
</protein>
<dbReference type="InterPro" id="IPR013785">
    <property type="entry name" value="Aldolase_TIM"/>
</dbReference>
<dbReference type="SUPFAM" id="SSF51366">
    <property type="entry name" value="Ribulose-phoshate binding barrel"/>
    <property type="match status" value="1"/>
</dbReference>
<comment type="caution">
    <text evidence="11">The sequence shown here is derived from an EMBL/GenBank/DDBJ whole genome shotgun (WGS) entry which is preliminary data.</text>
</comment>
<keyword evidence="12" id="KW-1185">Reference proteome</keyword>
<organism evidence="11 12">
    <name type="scientific">Paenibacillus rhizoplanae</name>
    <dbReference type="NCBI Taxonomy" id="1917181"/>
    <lineage>
        <taxon>Bacteria</taxon>
        <taxon>Bacillati</taxon>
        <taxon>Bacillota</taxon>
        <taxon>Bacilli</taxon>
        <taxon>Bacillales</taxon>
        <taxon>Paenibacillaceae</taxon>
        <taxon>Paenibacillus</taxon>
    </lineage>
</organism>
<dbReference type="RefSeq" id="WP_209993904.1">
    <property type="nucleotide sequence ID" value="NZ_JBHSVQ010000001.1"/>
</dbReference>
<dbReference type="InterPro" id="IPR011060">
    <property type="entry name" value="RibuloseP-bd_barrel"/>
</dbReference>
<dbReference type="Gene3D" id="3.20.20.70">
    <property type="entry name" value="Aldolase class I"/>
    <property type="match status" value="1"/>
</dbReference>
<evidence type="ECO:0000256" key="8">
    <source>
        <dbReference type="ARBA" id="ARBA00023235"/>
    </source>
</evidence>
<dbReference type="InterPro" id="IPR044643">
    <property type="entry name" value="TrpF_fam"/>
</dbReference>
<evidence type="ECO:0000256" key="3">
    <source>
        <dbReference type="ARBA" id="ARBA00012572"/>
    </source>
</evidence>
<reference evidence="12" key="1">
    <citation type="journal article" date="2019" name="Int. J. Syst. Evol. Microbiol.">
        <title>The Global Catalogue of Microorganisms (GCM) 10K type strain sequencing project: providing services to taxonomists for standard genome sequencing and annotation.</title>
        <authorList>
            <consortium name="The Broad Institute Genomics Platform"/>
            <consortium name="The Broad Institute Genome Sequencing Center for Infectious Disease"/>
            <person name="Wu L."/>
            <person name="Ma J."/>
        </authorList>
    </citation>
    <scope>NUCLEOTIDE SEQUENCE [LARGE SCALE GENOMIC DNA]</scope>
    <source>
        <strain evidence="12">CCM 8725</strain>
    </source>
</reference>
<evidence type="ECO:0000256" key="6">
    <source>
        <dbReference type="ARBA" id="ARBA00022822"/>
    </source>
</evidence>
<evidence type="ECO:0000256" key="2">
    <source>
        <dbReference type="ARBA" id="ARBA00004664"/>
    </source>
</evidence>
<dbReference type="EMBL" id="JBHUKY010000020">
    <property type="protein sequence ID" value="MFD2410200.1"/>
    <property type="molecule type" value="Genomic_DNA"/>
</dbReference>
<comment type="catalytic activity">
    <reaction evidence="1 9">
        <text>N-(5-phospho-beta-D-ribosyl)anthranilate = 1-(2-carboxyphenylamino)-1-deoxy-D-ribulose 5-phosphate</text>
        <dbReference type="Rhea" id="RHEA:21540"/>
        <dbReference type="ChEBI" id="CHEBI:18277"/>
        <dbReference type="ChEBI" id="CHEBI:58613"/>
        <dbReference type="EC" id="5.3.1.24"/>
    </reaction>
</comment>
<keyword evidence="8 9" id="KW-0413">Isomerase</keyword>
<dbReference type="EC" id="5.3.1.24" evidence="3 9"/>
<evidence type="ECO:0000256" key="5">
    <source>
        <dbReference type="ARBA" id="ARBA00022605"/>
    </source>
</evidence>
<evidence type="ECO:0000256" key="9">
    <source>
        <dbReference type="HAMAP-Rule" id="MF_00135"/>
    </source>
</evidence>
<keyword evidence="5 9" id="KW-0028">Amino-acid biosynthesis</keyword>
<evidence type="ECO:0000259" key="10">
    <source>
        <dbReference type="Pfam" id="PF00697"/>
    </source>
</evidence>
<comment type="pathway">
    <text evidence="2 9">Amino-acid biosynthesis; L-tryptophan biosynthesis; L-tryptophan from chorismate: step 3/5.</text>
</comment>
<dbReference type="GO" id="GO:0016853">
    <property type="term" value="F:isomerase activity"/>
    <property type="evidence" value="ECO:0007669"/>
    <property type="project" value="UniProtKB-KW"/>
</dbReference>
<keyword evidence="6 9" id="KW-0822">Tryptophan biosynthesis</keyword>